<keyword evidence="2" id="KW-0808">Transferase</keyword>
<gene>
    <name evidence="4" type="ORF">BLA24_13980</name>
</gene>
<dbReference type="Proteomes" id="UP000222531">
    <property type="component" value="Unassembled WGS sequence"/>
</dbReference>
<feature type="domain" description="4'-phosphopantetheinyl transferase" evidence="3">
    <location>
        <begin position="97"/>
        <end position="178"/>
    </location>
</feature>
<comment type="similarity">
    <text evidence="1">Belongs to the P-Pant transferase superfamily. Gsp/Sfp/HetI/AcpT family.</text>
</comment>
<dbReference type="RefSeq" id="WP_099199303.1">
    <property type="nucleotide sequence ID" value="NZ_NHZO01000146.1"/>
</dbReference>
<sequence>MESTEGDDAAAPDLCSRGRVFVWVARLPGRTPHPASRDAARVWARAAVARHFGTGAEDVRWTHGRRGRPRLVAPERRFMSLSHSGDVAAVALTTAGPVGVDVQVMRRLADPAGLVGDVLTPEEAAHWRRLPAERRADGFFTHWARKEAVIKVRGRGFPGDLPLISTSPAAARTGEVHVRRLPGGYGPLAEWSVLDLPAGGDFRGCVACRAPGPVGFVVEAACGRE</sequence>
<evidence type="ECO:0000259" key="3">
    <source>
        <dbReference type="Pfam" id="PF01648"/>
    </source>
</evidence>
<organism evidence="4 5">
    <name type="scientific">Streptomyces cinnamoneus</name>
    <name type="common">Streptoverticillium cinnamoneum</name>
    <dbReference type="NCBI Taxonomy" id="53446"/>
    <lineage>
        <taxon>Bacteria</taxon>
        <taxon>Bacillati</taxon>
        <taxon>Actinomycetota</taxon>
        <taxon>Actinomycetes</taxon>
        <taxon>Kitasatosporales</taxon>
        <taxon>Streptomycetaceae</taxon>
        <taxon>Streptomyces</taxon>
        <taxon>Streptomyces cinnamoneus group</taxon>
    </lineage>
</organism>
<dbReference type="SUPFAM" id="SSF56214">
    <property type="entry name" value="4'-phosphopantetheinyl transferase"/>
    <property type="match status" value="2"/>
</dbReference>
<dbReference type="Gene3D" id="3.90.470.20">
    <property type="entry name" value="4'-phosphopantetheinyl transferase domain"/>
    <property type="match status" value="1"/>
</dbReference>
<keyword evidence="5" id="KW-1185">Reference proteome</keyword>
<evidence type="ECO:0000313" key="4">
    <source>
        <dbReference type="EMBL" id="PHQ51436.1"/>
    </source>
</evidence>
<dbReference type="PANTHER" id="PTHR12215">
    <property type="entry name" value="PHOSPHOPANTETHEINE TRANSFERASE"/>
    <property type="match status" value="1"/>
</dbReference>
<dbReference type="OrthoDB" id="190168at2"/>
<dbReference type="GO" id="GO:0000287">
    <property type="term" value="F:magnesium ion binding"/>
    <property type="evidence" value="ECO:0007669"/>
    <property type="project" value="InterPro"/>
</dbReference>
<dbReference type="GO" id="GO:0005829">
    <property type="term" value="C:cytosol"/>
    <property type="evidence" value="ECO:0007669"/>
    <property type="project" value="TreeGrafter"/>
</dbReference>
<evidence type="ECO:0000313" key="5">
    <source>
        <dbReference type="Proteomes" id="UP000222531"/>
    </source>
</evidence>
<dbReference type="PANTHER" id="PTHR12215:SF10">
    <property type="entry name" value="L-AMINOADIPATE-SEMIALDEHYDE DEHYDROGENASE-PHOSPHOPANTETHEINYL TRANSFERASE"/>
    <property type="match status" value="1"/>
</dbReference>
<dbReference type="GO" id="GO:0008897">
    <property type="term" value="F:holo-[acyl-carrier-protein] synthase activity"/>
    <property type="evidence" value="ECO:0007669"/>
    <property type="project" value="InterPro"/>
</dbReference>
<evidence type="ECO:0000256" key="2">
    <source>
        <dbReference type="ARBA" id="ARBA00022679"/>
    </source>
</evidence>
<dbReference type="GO" id="GO:0019878">
    <property type="term" value="P:lysine biosynthetic process via aminoadipic acid"/>
    <property type="evidence" value="ECO:0007669"/>
    <property type="project" value="TreeGrafter"/>
</dbReference>
<dbReference type="AlphaFoldDB" id="A0A2G1XJN1"/>
<protein>
    <recommendedName>
        <fullName evidence="3">4'-phosphopantetheinyl transferase domain-containing protein</fullName>
    </recommendedName>
</protein>
<reference evidence="4 5" key="1">
    <citation type="journal article" date="2017" name="Biochemistry">
        <title>Identification of the Biosynthetic Pathway for the Antibiotic Bicyclomycin.</title>
        <authorList>
            <person name="Patteson J."/>
            <person name="Cai W."/>
            <person name="Johnson R.A."/>
            <person name="Santa Maria K."/>
            <person name="Li B."/>
        </authorList>
    </citation>
    <scope>NUCLEOTIDE SEQUENCE [LARGE SCALE GENOMIC DNA]</scope>
    <source>
        <strain evidence="4 5">ATCC 21532</strain>
    </source>
</reference>
<proteinExistence type="inferred from homology"/>
<name>A0A2G1XJN1_STRCJ</name>
<dbReference type="InterPro" id="IPR008278">
    <property type="entry name" value="4-PPantetheinyl_Trfase_dom"/>
</dbReference>
<accession>A0A2G1XJN1</accession>
<dbReference type="InterPro" id="IPR037143">
    <property type="entry name" value="4-PPantetheinyl_Trfase_dom_sf"/>
</dbReference>
<evidence type="ECO:0000256" key="1">
    <source>
        <dbReference type="ARBA" id="ARBA00010990"/>
    </source>
</evidence>
<comment type="caution">
    <text evidence="4">The sequence shown here is derived from an EMBL/GenBank/DDBJ whole genome shotgun (WGS) entry which is preliminary data.</text>
</comment>
<dbReference type="EMBL" id="NHZO01000146">
    <property type="protein sequence ID" value="PHQ51436.1"/>
    <property type="molecule type" value="Genomic_DNA"/>
</dbReference>
<dbReference type="InterPro" id="IPR050559">
    <property type="entry name" value="P-Pant_transferase_sf"/>
</dbReference>
<dbReference type="Pfam" id="PF01648">
    <property type="entry name" value="ACPS"/>
    <property type="match status" value="1"/>
</dbReference>